<dbReference type="OrthoDB" id="8759010at2"/>
<feature type="transmembrane region" description="Helical" evidence="1">
    <location>
        <begin position="84"/>
        <end position="101"/>
    </location>
</feature>
<dbReference type="InterPro" id="IPR018750">
    <property type="entry name" value="DUF2306_membrane"/>
</dbReference>
<feature type="transmembrane region" description="Helical" evidence="1">
    <location>
        <begin position="107"/>
        <end position="126"/>
    </location>
</feature>
<comment type="caution">
    <text evidence="2">The sequence shown here is derived from an EMBL/GenBank/DDBJ whole genome shotgun (WGS) entry which is preliminary data.</text>
</comment>
<feature type="transmembrane region" description="Helical" evidence="1">
    <location>
        <begin position="45"/>
        <end position="64"/>
    </location>
</feature>
<evidence type="ECO:0008006" key="4">
    <source>
        <dbReference type="Google" id="ProtNLM"/>
    </source>
</evidence>
<keyword evidence="1" id="KW-0472">Membrane</keyword>
<sequence length="200" mass="22705">MLQSRTAFYIMAVTSVIIALSSYRFLFLDLETAFSYMPSHIDNRLTAFMLHISLAPIALILGVIQFSSKIRTNMPALHRWTGRIYGVCVLVAGIAGLVIAIGAEGGFVAATGFALLSLAWMFTTFMGVQHVRNCRFEEHRRWMIRSFALTLAGVTLRIQLLGFTLFGMEYTDASLYLAWLCWIPNLLVVEWWIRRRDKVS</sequence>
<keyword evidence="1" id="KW-1133">Transmembrane helix</keyword>
<keyword evidence="3" id="KW-1185">Reference proteome</keyword>
<dbReference type="RefSeq" id="WP_109826885.1">
    <property type="nucleotide sequence ID" value="NZ_QGKL01000043.1"/>
</dbReference>
<gene>
    <name evidence="2" type="ORF">DKT75_21300</name>
</gene>
<organism evidence="2 3">
    <name type="scientific">Leucothrix arctica</name>
    <dbReference type="NCBI Taxonomy" id="1481894"/>
    <lineage>
        <taxon>Bacteria</taxon>
        <taxon>Pseudomonadati</taxon>
        <taxon>Pseudomonadota</taxon>
        <taxon>Gammaproteobacteria</taxon>
        <taxon>Thiotrichales</taxon>
        <taxon>Thiotrichaceae</taxon>
        <taxon>Leucothrix</taxon>
    </lineage>
</organism>
<evidence type="ECO:0000313" key="2">
    <source>
        <dbReference type="EMBL" id="PWQ93226.1"/>
    </source>
</evidence>
<name>A0A317C3E7_9GAMM</name>
<reference evidence="2 3" key="1">
    <citation type="submission" date="2018-05" db="EMBL/GenBank/DDBJ databases">
        <title>Leucothrix arctica sp. nov., isolated from Arctic seawater.</title>
        <authorList>
            <person name="Choi A."/>
            <person name="Baek K."/>
        </authorList>
    </citation>
    <scope>NUCLEOTIDE SEQUENCE [LARGE SCALE GENOMIC DNA]</scope>
    <source>
        <strain evidence="2 3">IMCC9719</strain>
    </source>
</reference>
<protein>
    <recommendedName>
        <fullName evidence="4">DUF2306 domain-containing protein</fullName>
    </recommendedName>
</protein>
<dbReference type="EMBL" id="QGKL01000043">
    <property type="protein sequence ID" value="PWQ93226.1"/>
    <property type="molecule type" value="Genomic_DNA"/>
</dbReference>
<feature type="transmembrane region" description="Helical" evidence="1">
    <location>
        <begin position="7"/>
        <end position="25"/>
    </location>
</feature>
<proteinExistence type="predicted"/>
<feature type="transmembrane region" description="Helical" evidence="1">
    <location>
        <begin position="147"/>
        <end position="167"/>
    </location>
</feature>
<keyword evidence="1" id="KW-0812">Transmembrane</keyword>
<evidence type="ECO:0000256" key="1">
    <source>
        <dbReference type="SAM" id="Phobius"/>
    </source>
</evidence>
<accession>A0A317C3E7</accession>
<dbReference type="Proteomes" id="UP000245506">
    <property type="component" value="Unassembled WGS sequence"/>
</dbReference>
<dbReference type="AlphaFoldDB" id="A0A317C3E7"/>
<evidence type="ECO:0000313" key="3">
    <source>
        <dbReference type="Proteomes" id="UP000245506"/>
    </source>
</evidence>
<feature type="transmembrane region" description="Helical" evidence="1">
    <location>
        <begin position="173"/>
        <end position="193"/>
    </location>
</feature>
<dbReference type="Pfam" id="PF10067">
    <property type="entry name" value="DUF2306"/>
    <property type="match status" value="1"/>
</dbReference>